<evidence type="ECO:0000256" key="2">
    <source>
        <dbReference type="ARBA" id="ARBA00023015"/>
    </source>
</evidence>
<keyword evidence="1" id="KW-0678">Repressor</keyword>
<dbReference type="PANTHER" id="PTHR30146:SF95">
    <property type="entry name" value="RIBOSE OPERON REPRESSOR"/>
    <property type="match status" value="1"/>
</dbReference>
<evidence type="ECO:0000256" key="3">
    <source>
        <dbReference type="ARBA" id="ARBA00023125"/>
    </source>
</evidence>
<dbReference type="PROSITE" id="PS00356">
    <property type="entry name" value="HTH_LACI_1"/>
    <property type="match status" value="1"/>
</dbReference>
<feature type="domain" description="HTH cro/C1-type" evidence="6">
    <location>
        <begin position="3"/>
        <end position="50"/>
    </location>
</feature>
<evidence type="ECO:0000259" key="5">
    <source>
        <dbReference type="PROSITE" id="PS50932"/>
    </source>
</evidence>
<feature type="domain" description="HTH lacI-type" evidence="5">
    <location>
        <begin position="2"/>
        <end position="56"/>
    </location>
</feature>
<dbReference type="Pfam" id="PF13377">
    <property type="entry name" value="Peripla_BP_3"/>
    <property type="match status" value="1"/>
</dbReference>
<evidence type="ECO:0000313" key="7">
    <source>
        <dbReference type="EMBL" id="TFJ24928.1"/>
    </source>
</evidence>
<keyword evidence="4" id="KW-0804">Transcription</keyword>
<protein>
    <submittedName>
        <fullName evidence="7">LacI family transcriptional regulator</fullName>
    </submittedName>
</protein>
<dbReference type="SUPFAM" id="SSF53822">
    <property type="entry name" value="Periplasmic binding protein-like I"/>
    <property type="match status" value="1"/>
</dbReference>
<evidence type="ECO:0000259" key="6">
    <source>
        <dbReference type="PROSITE" id="PS50943"/>
    </source>
</evidence>
<dbReference type="CDD" id="cd01392">
    <property type="entry name" value="HTH_LacI"/>
    <property type="match status" value="1"/>
</dbReference>
<proteinExistence type="predicted"/>
<dbReference type="CDD" id="cd06291">
    <property type="entry name" value="PBP1_Qymf-like"/>
    <property type="match status" value="1"/>
</dbReference>
<keyword evidence="2" id="KW-0805">Transcription regulation</keyword>
<dbReference type="GO" id="GO:0000976">
    <property type="term" value="F:transcription cis-regulatory region binding"/>
    <property type="evidence" value="ECO:0007669"/>
    <property type="project" value="TreeGrafter"/>
</dbReference>
<dbReference type="GO" id="GO:0003700">
    <property type="term" value="F:DNA-binding transcription factor activity"/>
    <property type="evidence" value="ECO:0007669"/>
    <property type="project" value="TreeGrafter"/>
</dbReference>
<evidence type="ECO:0000256" key="1">
    <source>
        <dbReference type="ARBA" id="ARBA00022491"/>
    </source>
</evidence>
<sequence>MTTIKDVAKLAGVSVATVSRAINQSGYVGVDSAKKIEKAIKQLDFHPSEVARSLYQKKSKLVGLLLPDISNPFFPLLAKGVEDKMNEAGYHLILGNVQEDMAKEQDYLKAFMQNNVAGILSAVDGGASNLKEIPFVLLDRVATKKEYVVHGNDFEGGILAAKAIAEGNPKEIVLLVGPKSIKGSLERLRGSVSILNEKNLTYHLLQTDSFQFDSAKKASLELFEQFPAVDSVIASNDVHGLAILKEALRRGIRVPEELQIIGYDDIPFSQMVYPSLTTIAQPAYEMGYQGAELLCRCMENQPIDKKIIQLPVLLKERETLRKKESL</sequence>
<gene>
    <name evidence="7" type="ORF">CKN69_09885</name>
</gene>
<dbReference type="InterPro" id="IPR000843">
    <property type="entry name" value="HTH_LacI"/>
</dbReference>
<organism evidence="7 8">
    <name type="scientific">Carnobacterium divergens</name>
    <name type="common">Lactobacillus divergens</name>
    <dbReference type="NCBI Taxonomy" id="2748"/>
    <lineage>
        <taxon>Bacteria</taxon>
        <taxon>Bacillati</taxon>
        <taxon>Bacillota</taxon>
        <taxon>Bacilli</taxon>
        <taxon>Lactobacillales</taxon>
        <taxon>Carnobacteriaceae</taxon>
        <taxon>Carnobacterium</taxon>
    </lineage>
</organism>
<dbReference type="Gene3D" id="1.10.260.40">
    <property type="entry name" value="lambda repressor-like DNA-binding domains"/>
    <property type="match status" value="1"/>
</dbReference>
<dbReference type="PANTHER" id="PTHR30146">
    <property type="entry name" value="LACI-RELATED TRANSCRIPTIONAL REPRESSOR"/>
    <property type="match status" value="1"/>
</dbReference>
<dbReference type="Gene3D" id="3.40.50.2300">
    <property type="match status" value="2"/>
</dbReference>
<dbReference type="InterPro" id="IPR028082">
    <property type="entry name" value="Peripla_BP_I"/>
</dbReference>
<dbReference type="InterPro" id="IPR010982">
    <property type="entry name" value="Lambda_DNA-bd_dom_sf"/>
</dbReference>
<dbReference type="SUPFAM" id="SSF47413">
    <property type="entry name" value="lambda repressor-like DNA-binding domains"/>
    <property type="match status" value="1"/>
</dbReference>
<dbReference type="AlphaFoldDB" id="A0A5F0MZ49"/>
<comment type="caution">
    <text evidence="7">The sequence shown here is derived from an EMBL/GenBank/DDBJ whole genome shotgun (WGS) entry which is preliminary data.</text>
</comment>
<dbReference type="SMART" id="SM00354">
    <property type="entry name" value="HTH_LACI"/>
    <property type="match status" value="1"/>
</dbReference>
<dbReference type="Pfam" id="PF00356">
    <property type="entry name" value="LacI"/>
    <property type="match status" value="1"/>
</dbReference>
<dbReference type="Proteomes" id="UP000297938">
    <property type="component" value="Unassembled WGS sequence"/>
</dbReference>
<evidence type="ECO:0000256" key="4">
    <source>
        <dbReference type="ARBA" id="ARBA00023163"/>
    </source>
</evidence>
<accession>A0A5F0MZ49</accession>
<dbReference type="PROSITE" id="PS50943">
    <property type="entry name" value="HTH_CROC1"/>
    <property type="match status" value="1"/>
</dbReference>
<dbReference type="PRINTS" id="PR00036">
    <property type="entry name" value="HTHLACI"/>
</dbReference>
<dbReference type="InterPro" id="IPR001387">
    <property type="entry name" value="Cro/C1-type_HTH"/>
</dbReference>
<evidence type="ECO:0000313" key="8">
    <source>
        <dbReference type="Proteomes" id="UP000297938"/>
    </source>
</evidence>
<name>A0A5F0MZ49_CARDV</name>
<dbReference type="PROSITE" id="PS50932">
    <property type="entry name" value="HTH_LACI_2"/>
    <property type="match status" value="1"/>
</dbReference>
<dbReference type="InterPro" id="IPR046335">
    <property type="entry name" value="LacI/GalR-like_sensor"/>
</dbReference>
<reference evidence="7 8" key="1">
    <citation type="journal article" date="2018" name="Int. J. Food Microbiol.">
        <title>Growth of Carnobacterium spp. isolated from chilled vacuum-packaged meat under relevant acidic conditions.</title>
        <authorList>
            <person name="Zhang P."/>
            <person name="Badoni M."/>
            <person name="Ganzle M."/>
            <person name="Yang X."/>
        </authorList>
    </citation>
    <scope>NUCLEOTIDE SEQUENCE [LARGE SCALE GENOMIC DNA]</scope>
    <source>
        <strain evidence="7 8">B2</strain>
    </source>
</reference>
<dbReference type="RefSeq" id="WP_074402779.1">
    <property type="nucleotide sequence ID" value="NZ_FLLU01000026.1"/>
</dbReference>
<dbReference type="EMBL" id="NRPP01000017">
    <property type="protein sequence ID" value="TFJ24928.1"/>
    <property type="molecule type" value="Genomic_DNA"/>
</dbReference>
<keyword evidence="3" id="KW-0238">DNA-binding</keyword>